<dbReference type="PANTHER" id="PTHR35007:SF2">
    <property type="entry name" value="PILUS ASSEMBLE PROTEIN"/>
    <property type="match status" value="1"/>
</dbReference>
<feature type="transmembrane region" description="Helical" evidence="6">
    <location>
        <begin position="69"/>
        <end position="102"/>
    </location>
</feature>
<comment type="subcellular location">
    <subcellularLocation>
        <location evidence="1">Cell membrane</location>
        <topology evidence="1">Multi-pass membrane protein</topology>
    </subcellularLocation>
</comment>
<keyword evidence="3 6" id="KW-0812">Transmembrane</keyword>
<dbReference type="InterPro" id="IPR042094">
    <property type="entry name" value="T2SS_GspF_sf"/>
</dbReference>
<dbReference type="PANTHER" id="PTHR35007">
    <property type="entry name" value="INTEGRAL MEMBRANE PROTEIN-RELATED"/>
    <property type="match status" value="1"/>
</dbReference>
<dbReference type="InterPro" id="IPR018076">
    <property type="entry name" value="T2SS_GspF_dom"/>
</dbReference>
<gene>
    <name evidence="8" type="ORF">CWI73_00550</name>
</gene>
<dbReference type="Proteomes" id="UP000288361">
    <property type="component" value="Unassembled WGS sequence"/>
</dbReference>
<evidence type="ECO:0000256" key="3">
    <source>
        <dbReference type="ARBA" id="ARBA00022692"/>
    </source>
</evidence>
<protein>
    <submittedName>
        <fullName evidence="8">Pilus assembly protein TadC</fullName>
    </submittedName>
</protein>
<evidence type="ECO:0000256" key="4">
    <source>
        <dbReference type="ARBA" id="ARBA00022989"/>
    </source>
</evidence>
<reference evidence="8 9" key="1">
    <citation type="journal article" date="2011" name="Front. Microbiol.">
        <title>Genomic signatures of strain selection and enhancement in Bacillus atrophaeus var. globigii, a historical biowarfare simulant.</title>
        <authorList>
            <person name="Gibbons H.S."/>
            <person name="Broomall S.M."/>
            <person name="McNew L.A."/>
            <person name="Daligault H."/>
            <person name="Chapman C."/>
            <person name="Bruce D."/>
            <person name="Karavis M."/>
            <person name="Krepps M."/>
            <person name="McGregor P.A."/>
            <person name="Hong C."/>
            <person name="Park K.H."/>
            <person name="Akmal A."/>
            <person name="Feldman A."/>
            <person name="Lin J.S."/>
            <person name="Chang W.E."/>
            <person name="Higgs B.W."/>
            <person name="Demirev P."/>
            <person name="Lindquist J."/>
            <person name="Liem A."/>
            <person name="Fochler E."/>
            <person name="Read T.D."/>
            <person name="Tapia R."/>
            <person name="Johnson S."/>
            <person name="Bishop-Lilly K.A."/>
            <person name="Detter C."/>
            <person name="Han C."/>
            <person name="Sozhamannan S."/>
            <person name="Rosenzweig C.N."/>
            <person name="Skowronski E.W."/>
        </authorList>
    </citation>
    <scope>NUCLEOTIDE SEQUENCE [LARGE SCALE GENOMIC DNA]</scope>
    <source>
        <strain evidence="8 9">TPS4-2</strain>
    </source>
</reference>
<dbReference type="AlphaFoldDB" id="A0A432YVQ9"/>
<dbReference type="Pfam" id="PF00482">
    <property type="entry name" value="T2SSF"/>
    <property type="match status" value="1"/>
</dbReference>
<name>A0A432YVQ9_9GAMM</name>
<comment type="caution">
    <text evidence="8">The sequence shown here is derived from an EMBL/GenBank/DDBJ whole genome shotgun (WGS) entry which is preliminary data.</text>
</comment>
<feature type="transmembrane region" description="Helical" evidence="6">
    <location>
        <begin position="233"/>
        <end position="255"/>
    </location>
</feature>
<dbReference type="RefSeq" id="WP_126751065.1">
    <property type="nucleotide sequence ID" value="NZ_JBHUMT010000016.1"/>
</dbReference>
<evidence type="ECO:0000256" key="1">
    <source>
        <dbReference type="ARBA" id="ARBA00004651"/>
    </source>
</evidence>
<proteinExistence type="predicted"/>
<keyword evidence="4 6" id="KW-1133">Transmembrane helix</keyword>
<keyword evidence="5 6" id="KW-0472">Membrane</keyword>
<evidence type="ECO:0000259" key="7">
    <source>
        <dbReference type="Pfam" id="PF00482"/>
    </source>
</evidence>
<dbReference type="Gene3D" id="1.20.81.30">
    <property type="entry name" value="Type II secretion system (T2SS), domain F"/>
    <property type="match status" value="1"/>
</dbReference>
<evidence type="ECO:0000313" key="9">
    <source>
        <dbReference type="Proteomes" id="UP000288361"/>
    </source>
</evidence>
<accession>A0A432YVQ9</accession>
<evidence type="ECO:0000313" key="8">
    <source>
        <dbReference type="EMBL" id="RUO67392.1"/>
    </source>
</evidence>
<sequence length="263" mass="29990">MLLLFILIFFVSTAVFFGTYKLWSYLQLSSFLDRKINHLWQRAPDKLKVVVERYLVLKFAGNKAHLSFFVWLLLATTSAATSIINREPLVFMFFALVLLMVFNKRRTLWLKRNKTLVKELPDFCDLISMMMASGVPLILALEKVADSCNERLLASEINAVVQRLRRGNGFDASMRALSDGCDAKPIKEWVTMLVKGHQQGASLTKPLRFFAHQLRQELLNSAEKRAQEAPVKLLFPLVTCFFPVNFLVILGPIILQMSQGGFT</sequence>
<dbReference type="GO" id="GO:0005886">
    <property type="term" value="C:plasma membrane"/>
    <property type="evidence" value="ECO:0007669"/>
    <property type="project" value="UniProtKB-SubCell"/>
</dbReference>
<evidence type="ECO:0000256" key="2">
    <source>
        <dbReference type="ARBA" id="ARBA00022475"/>
    </source>
</evidence>
<evidence type="ECO:0000256" key="6">
    <source>
        <dbReference type="SAM" id="Phobius"/>
    </source>
</evidence>
<dbReference type="EMBL" id="PIQA01000001">
    <property type="protein sequence ID" value="RUO67392.1"/>
    <property type="molecule type" value="Genomic_DNA"/>
</dbReference>
<evidence type="ECO:0000256" key="5">
    <source>
        <dbReference type="ARBA" id="ARBA00023136"/>
    </source>
</evidence>
<feature type="domain" description="Type II secretion system protein GspF" evidence="7">
    <location>
        <begin position="123"/>
        <end position="250"/>
    </location>
</feature>
<keyword evidence="2" id="KW-1003">Cell membrane</keyword>
<organism evidence="8 9">
    <name type="scientific">Idiomarina piscisalsi</name>
    <dbReference type="NCBI Taxonomy" id="1096243"/>
    <lineage>
        <taxon>Bacteria</taxon>
        <taxon>Pseudomonadati</taxon>
        <taxon>Pseudomonadota</taxon>
        <taxon>Gammaproteobacteria</taxon>
        <taxon>Alteromonadales</taxon>
        <taxon>Idiomarinaceae</taxon>
        <taxon>Idiomarina</taxon>
    </lineage>
</organism>